<dbReference type="EMBL" id="WBMR01000002">
    <property type="protein sequence ID" value="KAB2390003.1"/>
    <property type="molecule type" value="Genomic_DNA"/>
</dbReference>
<evidence type="ECO:0000256" key="1">
    <source>
        <dbReference type="ARBA" id="ARBA00008425"/>
    </source>
</evidence>
<evidence type="ECO:0000259" key="6">
    <source>
        <dbReference type="Pfam" id="PF02668"/>
    </source>
</evidence>
<dbReference type="Pfam" id="PF02668">
    <property type="entry name" value="TauD"/>
    <property type="match status" value="1"/>
</dbReference>
<dbReference type="Proteomes" id="UP000483004">
    <property type="component" value="Unassembled WGS sequence"/>
</dbReference>
<dbReference type="InterPro" id="IPR003819">
    <property type="entry name" value="TauD/TfdA-like"/>
</dbReference>
<keyword evidence="3" id="KW-0560">Oxidoreductase</keyword>
<sequence>MDEPVSYSMSLADIGELEALIDKIDALDIDPAAPRFFDQAWELTAMVPHGVRRFLAEFCLHERAAFGMVRGWPVSDRAIGPTPANWSQAAEQARGRREEFVLALFAMCLTGDAFSWSTLQGGRLIHNVVPIQGDESEQSGHGQVLLEWHTEDGFHPYRCDYLLLFGMRNHDRVPTLVSSIRDVRLDEADMEILRRPLFHIMPDNEHLRQMAEIHPGHPSLLRARKMREEPEAVPVLFGAQDSPYLRIDPYFMRCADGGPAAEAALRRLIDELNRVQQRLEIDPGTLLIVDNYLAVHGRAAFSARFDGTDRWLKKTLVTRDLRTSRDMRESPSSRVIV</sequence>
<reference evidence="7 8" key="1">
    <citation type="submission" date="2019-09" db="EMBL/GenBank/DDBJ databases">
        <title>Actinomadura physcomitrii sp. nov., a novel actinomycete isolated from moss [Physcomitrium sphaericum (Ludw) Fuernr].</title>
        <authorList>
            <person name="Liu C."/>
            <person name="Zhuang X."/>
        </authorList>
    </citation>
    <scope>NUCLEOTIDE SEQUENCE [LARGE SCALE GENOMIC DNA]</scope>
    <source>
        <strain evidence="7 8">CYP1-1B</strain>
    </source>
</reference>
<dbReference type="AlphaFoldDB" id="A0A6L3WDI7"/>
<dbReference type="PIRSF" id="PIRSF019543">
    <property type="entry name" value="Clavaminate_syn"/>
    <property type="match status" value="1"/>
</dbReference>
<comment type="caution">
    <text evidence="7">The sequence shown here is derived from an EMBL/GenBank/DDBJ whole genome shotgun (WGS) entry which is preliminary data.</text>
</comment>
<dbReference type="GO" id="GO:0005506">
    <property type="term" value="F:iron ion binding"/>
    <property type="evidence" value="ECO:0007669"/>
    <property type="project" value="InterPro"/>
</dbReference>
<gene>
    <name evidence="7" type="ORF">F9B16_01805</name>
</gene>
<organism evidence="7 8">
    <name type="scientific">Actinomadura montaniterrae</name>
    <dbReference type="NCBI Taxonomy" id="1803903"/>
    <lineage>
        <taxon>Bacteria</taxon>
        <taxon>Bacillati</taxon>
        <taxon>Actinomycetota</taxon>
        <taxon>Actinomycetes</taxon>
        <taxon>Streptosporangiales</taxon>
        <taxon>Thermomonosporaceae</taxon>
        <taxon>Actinomadura</taxon>
    </lineage>
</organism>
<dbReference type="Gene3D" id="3.60.130.10">
    <property type="entry name" value="Clavaminate synthase-like"/>
    <property type="match status" value="1"/>
</dbReference>
<accession>A0A6L3WDI7</accession>
<name>A0A6L3WDI7_9ACTN</name>
<dbReference type="OrthoDB" id="3872700at2"/>
<evidence type="ECO:0000256" key="5">
    <source>
        <dbReference type="PIRSR" id="PIRSR019543-2"/>
    </source>
</evidence>
<dbReference type="GO" id="GO:0051213">
    <property type="term" value="F:dioxygenase activity"/>
    <property type="evidence" value="ECO:0007669"/>
    <property type="project" value="UniProtKB-KW"/>
</dbReference>
<feature type="domain" description="TauD/TfdA-like" evidence="6">
    <location>
        <begin position="242"/>
        <end position="314"/>
    </location>
</feature>
<dbReference type="InterPro" id="IPR053447">
    <property type="entry name" value="Alpha-KG_dependent_hydroxylase"/>
</dbReference>
<keyword evidence="2 5" id="KW-0479">Metal-binding</keyword>
<protein>
    <submittedName>
        <fullName evidence="7">Taurine catabolism dioxygenase TauD</fullName>
    </submittedName>
</protein>
<evidence type="ECO:0000313" key="8">
    <source>
        <dbReference type="Proteomes" id="UP000483004"/>
    </source>
</evidence>
<dbReference type="InterPro" id="IPR014503">
    <property type="entry name" value="Clavaminate_syn-like"/>
</dbReference>
<dbReference type="RefSeq" id="WP_151538030.1">
    <property type="nucleotide sequence ID" value="NZ_WBMR01000002.1"/>
</dbReference>
<comment type="similarity">
    <text evidence="1">Belongs to the clavaminate synthase family.</text>
</comment>
<feature type="binding site" evidence="5">
    <location>
        <position position="149"/>
    </location>
    <ligand>
        <name>Fe cation</name>
        <dbReference type="ChEBI" id="CHEBI:24875"/>
    </ligand>
</feature>
<dbReference type="SUPFAM" id="SSF51197">
    <property type="entry name" value="Clavaminate synthase-like"/>
    <property type="match status" value="1"/>
</dbReference>
<proteinExistence type="inferred from homology"/>
<dbReference type="NCBIfam" id="NF041363">
    <property type="entry name" value="GntD_guanitoxin"/>
    <property type="match status" value="1"/>
</dbReference>
<evidence type="ECO:0000256" key="2">
    <source>
        <dbReference type="ARBA" id="ARBA00022723"/>
    </source>
</evidence>
<dbReference type="InterPro" id="IPR042098">
    <property type="entry name" value="TauD-like_sf"/>
</dbReference>
<keyword evidence="4 5" id="KW-0408">Iron</keyword>
<evidence type="ECO:0000256" key="3">
    <source>
        <dbReference type="ARBA" id="ARBA00023002"/>
    </source>
</evidence>
<keyword evidence="7" id="KW-0223">Dioxygenase</keyword>
<keyword evidence="8" id="KW-1185">Reference proteome</keyword>
<evidence type="ECO:0000313" key="7">
    <source>
        <dbReference type="EMBL" id="KAB2390003.1"/>
    </source>
</evidence>
<evidence type="ECO:0000256" key="4">
    <source>
        <dbReference type="ARBA" id="ARBA00023004"/>
    </source>
</evidence>
<feature type="binding site" evidence="5">
    <location>
        <position position="151"/>
    </location>
    <ligand>
        <name>Fe cation</name>
        <dbReference type="ChEBI" id="CHEBI:24875"/>
    </ligand>
</feature>